<dbReference type="Pfam" id="PF21694">
    <property type="entry name" value="DNA_pol3_delta_C"/>
    <property type="match status" value="1"/>
</dbReference>
<keyword evidence="12" id="KW-1185">Reference proteome</keyword>
<protein>
    <recommendedName>
        <fullName evidence="2">DNA polymerase III subunit delta</fullName>
        <ecNumber evidence="1">2.7.7.7</ecNumber>
    </recommendedName>
</protein>
<dbReference type="InterPro" id="IPR027417">
    <property type="entry name" value="P-loop_NTPase"/>
</dbReference>
<reference evidence="11 12" key="1">
    <citation type="submission" date="2018-07" db="EMBL/GenBank/DDBJ databases">
        <title>Genomic Encyclopedia of Type Strains, Phase IV (KMG-IV): sequencing the most valuable type-strain genomes for metagenomic binning, comparative biology and taxonomic classification.</title>
        <authorList>
            <person name="Goeker M."/>
        </authorList>
    </citation>
    <scope>NUCLEOTIDE SEQUENCE [LARGE SCALE GENOMIC DNA]</scope>
    <source>
        <strain evidence="11 12">DSM 27696</strain>
    </source>
</reference>
<dbReference type="Proteomes" id="UP000252585">
    <property type="component" value="Unassembled WGS sequence"/>
</dbReference>
<dbReference type="NCBIfam" id="TIGR01128">
    <property type="entry name" value="holA"/>
    <property type="match status" value="1"/>
</dbReference>
<keyword evidence="3" id="KW-0808">Transferase</keyword>
<evidence type="ECO:0000256" key="5">
    <source>
        <dbReference type="ARBA" id="ARBA00022705"/>
    </source>
</evidence>
<keyword evidence="5" id="KW-0235">DNA replication</keyword>
<dbReference type="Gene3D" id="1.20.272.10">
    <property type="match status" value="1"/>
</dbReference>
<dbReference type="InterPro" id="IPR005790">
    <property type="entry name" value="DNA_polIII_delta"/>
</dbReference>
<evidence type="ECO:0000256" key="4">
    <source>
        <dbReference type="ARBA" id="ARBA00022695"/>
    </source>
</evidence>
<comment type="caution">
    <text evidence="11">The sequence shown here is derived from an EMBL/GenBank/DDBJ whole genome shotgun (WGS) entry which is preliminary data.</text>
</comment>
<sequence length="346" mass="40173">MLNYLEAIKKIKQNKISNVYFLNGPEVFMTENTKNEILNKVLSKDDRETNLSIYDLEETSIQEVISDVETFPFFGERKVVIAVNPTFLKAKPPKNELDHHLPELEAYLKNPIEYTVFIMIASYEKIDERKKVAKLLKKETEYVSCDPVKEWDIDKWIKQIADQFQVNFEPKALERLKVESGTNLMFLQSEIEKLALYVGPNGMITEDIADVLISHIGESSGLKLMDAVLEQDLSKAIHIYKDLEKLNEEPIALLALIASQIRNLIHIKQLKEKGYNQKQIAEYLKIHPYVVKLSMNRERKYSRKELERALLFITEADSDMKQGRMDKQLSFELLLYDLIINKSNIG</sequence>
<evidence type="ECO:0000259" key="9">
    <source>
        <dbReference type="Pfam" id="PF06144"/>
    </source>
</evidence>
<dbReference type="InterPro" id="IPR010372">
    <property type="entry name" value="DNA_pol3_delta_N"/>
</dbReference>
<evidence type="ECO:0000256" key="1">
    <source>
        <dbReference type="ARBA" id="ARBA00012417"/>
    </source>
</evidence>
<name>A0A368XBG4_9BACI</name>
<comment type="catalytic activity">
    <reaction evidence="8">
        <text>DNA(n) + a 2'-deoxyribonucleoside 5'-triphosphate = DNA(n+1) + diphosphate</text>
        <dbReference type="Rhea" id="RHEA:22508"/>
        <dbReference type="Rhea" id="RHEA-COMP:17339"/>
        <dbReference type="Rhea" id="RHEA-COMP:17340"/>
        <dbReference type="ChEBI" id="CHEBI:33019"/>
        <dbReference type="ChEBI" id="CHEBI:61560"/>
        <dbReference type="ChEBI" id="CHEBI:173112"/>
        <dbReference type="EC" id="2.7.7.7"/>
    </reaction>
</comment>
<evidence type="ECO:0000313" key="12">
    <source>
        <dbReference type="Proteomes" id="UP000252585"/>
    </source>
</evidence>
<evidence type="ECO:0000256" key="2">
    <source>
        <dbReference type="ARBA" id="ARBA00017703"/>
    </source>
</evidence>
<dbReference type="Gene3D" id="1.10.8.60">
    <property type="match status" value="1"/>
</dbReference>
<feature type="domain" description="DNA polymerase III delta N-terminal" evidence="9">
    <location>
        <begin position="20"/>
        <end position="145"/>
    </location>
</feature>
<proteinExistence type="inferred from homology"/>
<gene>
    <name evidence="11" type="ORF">DFR57_11139</name>
</gene>
<dbReference type="AlphaFoldDB" id="A0A368XBG4"/>
<keyword evidence="6" id="KW-0239">DNA-directed DNA polymerase</keyword>
<dbReference type="SUPFAM" id="SSF52540">
    <property type="entry name" value="P-loop containing nucleoside triphosphate hydrolases"/>
    <property type="match status" value="1"/>
</dbReference>
<dbReference type="Pfam" id="PF06144">
    <property type="entry name" value="DNA_pol3_delta"/>
    <property type="match status" value="1"/>
</dbReference>
<dbReference type="GO" id="GO:0003677">
    <property type="term" value="F:DNA binding"/>
    <property type="evidence" value="ECO:0007669"/>
    <property type="project" value="InterPro"/>
</dbReference>
<dbReference type="GO" id="GO:0006261">
    <property type="term" value="P:DNA-templated DNA replication"/>
    <property type="evidence" value="ECO:0007669"/>
    <property type="project" value="TreeGrafter"/>
</dbReference>
<dbReference type="GO" id="GO:0009360">
    <property type="term" value="C:DNA polymerase III complex"/>
    <property type="evidence" value="ECO:0007669"/>
    <property type="project" value="InterPro"/>
</dbReference>
<accession>A0A368XBG4</accession>
<comment type="similarity">
    <text evidence="7">Belongs to the DNA polymerase HolA subunit family.</text>
</comment>
<organism evidence="11 12">
    <name type="scientific">Saliterribacillus persicus</name>
    <dbReference type="NCBI Taxonomy" id="930114"/>
    <lineage>
        <taxon>Bacteria</taxon>
        <taxon>Bacillati</taxon>
        <taxon>Bacillota</taxon>
        <taxon>Bacilli</taxon>
        <taxon>Bacillales</taxon>
        <taxon>Bacillaceae</taxon>
        <taxon>Saliterribacillus</taxon>
    </lineage>
</organism>
<keyword evidence="4" id="KW-0548">Nucleotidyltransferase</keyword>
<evidence type="ECO:0000256" key="8">
    <source>
        <dbReference type="ARBA" id="ARBA00049244"/>
    </source>
</evidence>
<dbReference type="EMBL" id="QPJJ01000011">
    <property type="protein sequence ID" value="RCW65311.1"/>
    <property type="molecule type" value="Genomic_DNA"/>
</dbReference>
<evidence type="ECO:0000313" key="11">
    <source>
        <dbReference type="EMBL" id="RCW65311.1"/>
    </source>
</evidence>
<feature type="domain" description="DNA polymerase III delta subunit-like C-terminal" evidence="10">
    <location>
        <begin position="222"/>
        <end position="337"/>
    </location>
</feature>
<evidence type="ECO:0000259" key="10">
    <source>
        <dbReference type="Pfam" id="PF21694"/>
    </source>
</evidence>
<evidence type="ECO:0000256" key="3">
    <source>
        <dbReference type="ARBA" id="ARBA00022679"/>
    </source>
</evidence>
<dbReference type="InterPro" id="IPR008921">
    <property type="entry name" value="DNA_pol3_clamp-load_cplx_C"/>
</dbReference>
<dbReference type="PANTHER" id="PTHR34388:SF1">
    <property type="entry name" value="DNA POLYMERASE III SUBUNIT DELTA"/>
    <property type="match status" value="1"/>
</dbReference>
<dbReference type="PANTHER" id="PTHR34388">
    <property type="entry name" value="DNA POLYMERASE III SUBUNIT DELTA"/>
    <property type="match status" value="1"/>
</dbReference>
<dbReference type="EC" id="2.7.7.7" evidence="1"/>
<evidence type="ECO:0000256" key="6">
    <source>
        <dbReference type="ARBA" id="ARBA00022932"/>
    </source>
</evidence>
<dbReference type="Gene3D" id="3.40.50.300">
    <property type="entry name" value="P-loop containing nucleotide triphosphate hydrolases"/>
    <property type="match status" value="1"/>
</dbReference>
<dbReference type="SUPFAM" id="SSF48019">
    <property type="entry name" value="post-AAA+ oligomerization domain-like"/>
    <property type="match status" value="1"/>
</dbReference>
<evidence type="ECO:0000256" key="7">
    <source>
        <dbReference type="ARBA" id="ARBA00034754"/>
    </source>
</evidence>
<dbReference type="InterPro" id="IPR048466">
    <property type="entry name" value="DNA_pol3_delta-like_C"/>
</dbReference>
<dbReference type="GO" id="GO:0003887">
    <property type="term" value="F:DNA-directed DNA polymerase activity"/>
    <property type="evidence" value="ECO:0007669"/>
    <property type="project" value="UniProtKB-KW"/>
</dbReference>